<evidence type="ECO:0000313" key="4">
    <source>
        <dbReference type="EMBL" id="SDN16261.1"/>
    </source>
</evidence>
<feature type="domain" description="Helix-turn-helix type 11" evidence="3">
    <location>
        <begin position="11"/>
        <end position="64"/>
    </location>
</feature>
<sequence>MTKHKMTADERRHYILQLLMEAKEPISGRDISVRVGVSRQVIVGDMALLKAKNEPILATSQGYIYMSDQQQESGIERTIACYHTPENTAEELNILVDHGVFVKDVTVDHPVYGEFKAQLRISNRKEVERFIDQIESSSASLLLELTDGIHLHTIVAQSEDLLDEAEEALGEAGFLVDKKV</sequence>
<dbReference type="InterPro" id="IPR036388">
    <property type="entry name" value="WH-like_DNA-bd_sf"/>
</dbReference>
<reference evidence="4 5" key="1">
    <citation type="submission" date="2016-10" db="EMBL/GenBank/DDBJ databases">
        <authorList>
            <person name="de Groot N.N."/>
        </authorList>
    </citation>
    <scope>NUCLEOTIDE SEQUENCE [LARGE SCALE GENOMIC DNA]</scope>
    <source>
        <strain evidence="4 5">CGMCC 1.3442</strain>
    </source>
</reference>
<dbReference type="SUPFAM" id="SSF46785">
    <property type="entry name" value="Winged helix' DNA-binding domain"/>
    <property type="match status" value="1"/>
</dbReference>
<dbReference type="InterPro" id="IPR013196">
    <property type="entry name" value="HTH_11"/>
</dbReference>
<feature type="domain" description="3H" evidence="2">
    <location>
        <begin position="79"/>
        <end position="175"/>
    </location>
</feature>
<dbReference type="InterPro" id="IPR036390">
    <property type="entry name" value="WH_DNA-bd_sf"/>
</dbReference>
<keyword evidence="1" id="KW-0479">Metal-binding</keyword>
<proteinExistence type="predicted"/>
<dbReference type="Pfam" id="PF02829">
    <property type="entry name" value="3H"/>
    <property type="match status" value="1"/>
</dbReference>
<feature type="binding site" evidence="1">
    <location>
        <position position="150"/>
    </location>
    <ligand>
        <name>Ni(2+)</name>
        <dbReference type="ChEBI" id="CHEBI:49786"/>
    </ligand>
</feature>
<dbReference type="AlphaFoldDB" id="A0A1G9Z636"/>
<dbReference type="SUPFAM" id="SSF75500">
    <property type="entry name" value="Putative transcriptional regulator TM1602, C-terminal domain"/>
    <property type="match status" value="1"/>
</dbReference>
<dbReference type="Pfam" id="PF08279">
    <property type="entry name" value="HTH_11"/>
    <property type="match status" value="1"/>
</dbReference>
<dbReference type="Gene3D" id="3.30.1340.20">
    <property type="entry name" value="3H domain"/>
    <property type="match status" value="1"/>
</dbReference>
<feature type="binding site" evidence="1">
    <location>
        <position position="91"/>
    </location>
    <ligand>
        <name>Ni(2+)</name>
        <dbReference type="ChEBI" id="CHEBI:49786"/>
    </ligand>
</feature>
<keyword evidence="5" id="KW-1185">Reference proteome</keyword>
<feature type="binding site" evidence="1">
    <location>
        <position position="152"/>
    </location>
    <ligand>
        <name>Ni(2+)</name>
        <dbReference type="ChEBI" id="CHEBI:49786"/>
    </ligand>
</feature>
<dbReference type="EMBL" id="FNIG01000003">
    <property type="protein sequence ID" value="SDN16261.1"/>
    <property type="molecule type" value="Genomic_DNA"/>
</dbReference>
<accession>A0A1G9Z636</accession>
<organism evidence="4 5">
    <name type="scientific">Tenuibacillus multivorans</name>
    <dbReference type="NCBI Taxonomy" id="237069"/>
    <lineage>
        <taxon>Bacteria</taxon>
        <taxon>Bacillati</taxon>
        <taxon>Bacillota</taxon>
        <taxon>Bacilli</taxon>
        <taxon>Bacillales</taxon>
        <taxon>Bacillaceae</taxon>
        <taxon>Tenuibacillus</taxon>
    </lineage>
</organism>
<feature type="binding site" evidence="1">
    <location>
        <position position="83"/>
    </location>
    <ligand>
        <name>Ni(2+)</name>
        <dbReference type="ChEBI" id="CHEBI:49786"/>
    </ligand>
</feature>
<gene>
    <name evidence="4" type="ORF">SAMN05216498_1530</name>
</gene>
<evidence type="ECO:0000259" key="3">
    <source>
        <dbReference type="Pfam" id="PF08279"/>
    </source>
</evidence>
<dbReference type="InterPro" id="IPR004173">
    <property type="entry name" value="3H_domain"/>
</dbReference>
<dbReference type="Proteomes" id="UP000199334">
    <property type="component" value="Unassembled WGS sequence"/>
</dbReference>
<protein>
    <recommendedName>
        <fullName evidence="6">Transcription repressor NadR</fullName>
    </recommendedName>
</protein>
<dbReference type="Gene3D" id="1.10.10.10">
    <property type="entry name" value="Winged helix-like DNA-binding domain superfamily/Winged helix DNA-binding domain"/>
    <property type="match status" value="1"/>
</dbReference>
<keyword evidence="1" id="KW-0533">Nickel</keyword>
<evidence type="ECO:0008006" key="6">
    <source>
        <dbReference type="Google" id="ProtNLM"/>
    </source>
</evidence>
<dbReference type="InterPro" id="IPR035922">
    <property type="entry name" value="3H_dom_sf"/>
</dbReference>
<dbReference type="STRING" id="237069.SAMN05216498_1530"/>
<dbReference type="PANTHER" id="PTHR40068:SF1">
    <property type="entry name" value="TRANSCRIPTION REPRESSOR NIAR-RELATED"/>
    <property type="match status" value="1"/>
</dbReference>
<evidence type="ECO:0000256" key="1">
    <source>
        <dbReference type="PIRSR" id="PIRSR037847-1"/>
    </source>
</evidence>
<evidence type="ECO:0000313" key="5">
    <source>
        <dbReference type="Proteomes" id="UP000199334"/>
    </source>
</evidence>
<name>A0A1G9Z636_9BACI</name>
<dbReference type="InterPro" id="IPR026043">
    <property type="entry name" value="NadR"/>
</dbReference>
<dbReference type="PANTHER" id="PTHR40068">
    <property type="entry name" value="TRANSCRIPTION REPRESSOR NIAR-RELATED"/>
    <property type="match status" value="1"/>
</dbReference>
<dbReference type="PIRSF" id="PIRSF037847">
    <property type="entry name" value="NiaR"/>
    <property type="match status" value="1"/>
</dbReference>
<dbReference type="GO" id="GO:0046872">
    <property type="term" value="F:metal ion binding"/>
    <property type="evidence" value="ECO:0007669"/>
    <property type="project" value="UniProtKB-KW"/>
</dbReference>
<evidence type="ECO:0000259" key="2">
    <source>
        <dbReference type="Pfam" id="PF02829"/>
    </source>
</evidence>